<dbReference type="InterPro" id="IPR036646">
    <property type="entry name" value="PGAM_B_sf"/>
</dbReference>
<sequence>MKKVILIILDGWGLAPAWAGNAISFSRTPTISSITKNYANTALFAHGSYVGLPGHEMGNSEVGHLNIGAGRKILQDSSVINSAIKNTSFYKNDYFIKAIENAKKSNRPLHIMGLLSNGMVHSSIEHLFALIDLCETKNFKNVRFHLFSDGRDTPPKSGIIFFSRLEDKITQTGVGKIATISGRFYAMDRDNNFSRISKATDAIVNSKGDTANSVKKVFSFNYEQNITDEYIP</sequence>
<comment type="similarity">
    <text evidence="4">Belongs to the BPG-independent phosphoglycerate mutase family.</text>
</comment>
<dbReference type="SUPFAM" id="SSF53649">
    <property type="entry name" value="Alkaline phosphatase-like"/>
    <property type="match status" value="1"/>
</dbReference>
<keyword evidence="6" id="KW-0479">Metal-binding</keyword>
<gene>
    <name evidence="11" type="ORF">CEN91_237</name>
</gene>
<dbReference type="EC" id="5.4.2.12" evidence="5"/>
<organism evidence="11 12">
    <name type="scientific">Candidatus Berkelbacteria bacterium Licking1014_85</name>
    <dbReference type="NCBI Taxonomy" id="2017148"/>
    <lineage>
        <taxon>Bacteria</taxon>
        <taxon>Candidatus Berkelbacteria</taxon>
    </lineage>
</organism>
<feature type="non-terminal residue" evidence="11">
    <location>
        <position position="232"/>
    </location>
</feature>
<dbReference type="InterPro" id="IPR005995">
    <property type="entry name" value="Pgm_bpd_ind"/>
</dbReference>
<dbReference type="GO" id="GO:0030145">
    <property type="term" value="F:manganese ion binding"/>
    <property type="evidence" value="ECO:0007669"/>
    <property type="project" value="InterPro"/>
</dbReference>
<evidence type="ECO:0000256" key="3">
    <source>
        <dbReference type="ARBA" id="ARBA00004798"/>
    </source>
</evidence>
<dbReference type="InterPro" id="IPR011258">
    <property type="entry name" value="BPG-indep_PGM_N"/>
</dbReference>
<dbReference type="PANTHER" id="PTHR31637:SF0">
    <property type="entry name" value="2,3-BISPHOSPHOGLYCERATE-INDEPENDENT PHOSPHOGLYCERATE MUTASE"/>
    <property type="match status" value="1"/>
</dbReference>
<dbReference type="EMBL" id="VMGI01000026">
    <property type="protein sequence ID" value="TSC93453.1"/>
    <property type="molecule type" value="Genomic_DNA"/>
</dbReference>
<evidence type="ECO:0000259" key="10">
    <source>
        <dbReference type="Pfam" id="PF06415"/>
    </source>
</evidence>
<comment type="pathway">
    <text evidence="3">Carbohydrate degradation; glycolysis; pyruvate from D-glyceraldehyde 3-phosphate: step 3/5.</text>
</comment>
<feature type="domain" description="BPG-independent PGAM N-terminal" evidence="10">
    <location>
        <begin position="80"/>
        <end position="231"/>
    </location>
</feature>
<evidence type="ECO:0000256" key="1">
    <source>
        <dbReference type="ARBA" id="ARBA00000370"/>
    </source>
</evidence>
<evidence type="ECO:0000256" key="4">
    <source>
        <dbReference type="ARBA" id="ARBA00008819"/>
    </source>
</evidence>
<evidence type="ECO:0000256" key="6">
    <source>
        <dbReference type="ARBA" id="ARBA00022723"/>
    </source>
</evidence>
<dbReference type="Proteomes" id="UP000315589">
    <property type="component" value="Unassembled WGS sequence"/>
</dbReference>
<proteinExistence type="inferred from homology"/>
<evidence type="ECO:0000313" key="11">
    <source>
        <dbReference type="EMBL" id="TSC93453.1"/>
    </source>
</evidence>
<evidence type="ECO:0000256" key="2">
    <source>
        <dbReference type="ARBA" id="ARBA00001936"/>
    </source>
</evidence>
<comment type="cofactor">
    <cofactor evidence="2">
        <name>Mn(2+)</name>
        <dbReference type="ChEBI" id="CHEBI:29035"/>
    </cofactor>
</comment>
<comment type="catalytic activity">
    <reaction evidence="1">
        <text>(2R)-2-phosphoglycerate = (2R)-3-phosphoglycerate</text>
        <dbReference type="Rhea" id="RHEA:15901"/>
        <dbReference type="ChEBI" id="CHEBI:58272"/>
        <dbReference type="ChEBI" id="CHEBI:58289"/>
        <dbReference type="EC" id="5.4.2.12"/>
    </reaction>
</comment>
<dbReference type="InterPro" id="IPR017850">
    <property type="entry name" value="Alkaline_phosphatase_core_sf"/>
</dbReference>
<keyword evidence="9" id="KW-0413">Isomerase</keyword>
<evidence type="ECO:0000256" key="8">
    <source>
        <dbReference type="ARBA" id="ARBA00023211"/>
    </source>
</evidence>
<dbReference type="GO" id="GO:0005829">
    <property type="term" value="C:cytosol"/>
    <property type="evidence" value="ECO:0007669"/>
    <property type="project" value="TreeGrafter"/>
</dbReference>
<keyword evidence="8" id="KW-0464">Manganese</keyword>
<dbReference type="PANTHER" id="PTHR31637">
    <property type="entry name" value="2,3-BISPHOSPHOGLYCERATE-INDEPENDENT PHOSPHOGLYCERATE MUTASE"/>
    <property type="match status" value="1"/>
</dbReference>
<dbReference type="GO" id="GO:0004619">
    <property type="term" value="F:phosphoglycerate mutase activity"/>
    <property type="evidence" value="ECO:0007669"/>
    <property type="project" value="UniProtKB-EC"/>
</dbReference>
<dbReference type="GO" id="GO:0006096">
    <property type="term" value="P:glycolytic process"/>
    <property type="evidence" value="ECO:0007669"/>
    <property type="project" value="UniProtKB-UniPathway"/>
</dbReference>
<dbReference type="Gene3D" id="3.40.720.10">
    <property type="entry name" value="Alkaline Phosphatase, subunit A"/>
    <property type="match status" value="1"/>
</dbReference>
<evidence type="ECO:0000313" key="12">
    <source>
        <dbReference type="Proteomes" id="UP000315589"/>
    </source>
</evidence>
<reference evidence="11 12" key="1">
    <citation type="submission" date="2017-07" db="EMBL/GenBank/DDBJ databases">
        <title>Mechanisms for carbon and nitrogen cycling indicate functional differentiation within the Candidate Phyla Radiation.</title>
        <authorList>
            <person name="Danczak R.E."/>
            <person name="Johnston M.D."/>
            <person name="Kenah C."/>
            <person name="Slattery M."/>
            <person name="Wrighton K.C."/>
            <person name="Wilkins M.J."/>
        </authorList>
    </citation>
    <scope>NUCLEOTIDE SEQUENCE [LARGE SCALE GENOMIC DNA]</scope>
    <source>
        <strain evidence="11">Licking1014_85</strain>
    </source>
</reference>
<protein>
    <recommendedName>
        <fullName evidence="5">phosphoglycerate mutase (2,3-diphosphoglycerate-independent)</fullName>
        <ecNumber evidence="5">5.4.2.12</ecNumber>
    </recommendedName>
</protein>
<dbReference type="UniPathway" id="UPA00109">
    <property type="reaction ID" value="UER00186"/>
</dbReference>
<comment type="caution">
    <text evidence="11">The sequence shown here is derived from an EMBL/GenBank/DDBJ whole genome shotgun (WGS) entry which is preliminary data.</text>
</comment>
<dbReference type="GO" id="GO:0006007">
    <property type="term" value="P:glucose catabolic process"/>
    <property type="evidence" value="ECO:0007669"/>
    <property type="project" value="InterPro"/>
</dbReference>
<dbReference type="SUPFAM" id="SSF64158">
    <property type="entry name" value="2,3-Bisphosphoglycerate-independent phosphoglycerate mutase, substrate-binding domain"/>
    <property type="match status" value="1"/>
</dbReference>
<dbReference type="AlphaFoldDB" id="A0A554LKR2"/>
<keyword evidence="7" id="KW-0324">Glycolysis</keyword>
<name>A0A554LKR2_9BACT</name>
<evidence type="ECO:0000256" key="7">
    <source>
        <dbReference type="ARBA" id="ARBA00023152"/>
    </source>
</evidence>
<evidence type="ECO:0000256" key="5">
    <source>
        <dbReference type="ARBA" id="ARBA00012026"/>
    </source>
</evidence>
<dbReference type="Gene3D" id="3.40.1450.10">
    <property type="entry name" value="BPG-independent phosphoglycerate mutase, domain B"/>
    <property type="match status" value="1"/>
</dbReference>
<accession>A0A554LKR2</accession>
<evidence type="ECO:0000256" key="9">
    <source>
        <dbReference type="ARBA" id="ARBA00023235"/>
    </source>
</evidence>
<dbReference type="Pfam" id="PF06415">
    <property type="entry name" value="iPGM_N"/>
    <property type="match status" value="1"/>
</dbReference>